<accession>A0ABW8SC49</accession>
<dbReference type="RefSeq" id="WP_406762459.1">
    <property type="nucleotide sequence ID" value="NZ_JBJIAB010000037.1"/>
</dbReference>
<feature type="domain" description="Bro-N" evidence="1">
    <location>
        <begin position="1"/>
        <end position="113"/>
    </location>
</feature>
<evidence type="ECO:0000313" key="2">
    <source>
        <dbReference type="EMBL" id="MFL0167717.1"/>
    </source>
</evidence>
<evidence type="ECO:0000313" key="3">
    <source>
        <dbReference type="Proteomes" id="UP001623600"/>
    </source>
</evidence>
<comment type="caution">
    <text evidence="2">The sequence shown here is derived from an EMBL/GenBank/DDBJ whole genome shotgun (WGS) entry which is preliminary data.</text>
</comment>
<proteinExistence type="predicted"/>
<keyword evidence="3" id="KW-1185">Reference proteome</keyword>
<dbReference type="Proteomes" id="UP001623600">
    <property type="component" value="Unassembled WGS sequence"/>
</dbReference>
<name>A0ABW8SC49_9CLOT</name>
<organism evidence="2 3">
    <name type="scientific">Candidatus Clostridium helianthi</name>
    <dbReference type="NCBI Taxonomy" id="3381660"/>
    <lineage>
        <taxon>Bacteria</taxon>
        <taxon>Bacillati</taxon>
        <taxon>Bacillota</taxon>
        <taxon>Clostridia</taxon>
        <taxon>Eubacteriales</taxon>
        <taxon>Clostridiaceae</taxon>
        <taxon>Clostridium</taxon>
    </lineage>
</organism>
<dbReference type="InterPro" id="IPR003497">
    <property type="entry name" value="BRO_N_domain"/>
</dbReference>
<protein>
    <submittedName>
        <fullName evidence="2">Bro-N domain-containing protein</fullName>
    </submittedName>
</protein>
<evidence type="ECO:0000259" key="1">
    <source>
        <dbReference type="PROSITE" id="PS51750"/>
    </source>
</evidence>
<dbReference type="EMBL" id="JBJIAB010000037">
    <property type="protein sequence ID" value="MFL0167717.1"/>
    <property type="molecule type" value="Genomic_DNA"/>
</dbReference>
<sequence length="226" mass="26230">MNNLQIFKNEQLNLQVRTIQNKDGSISVNAEDTAIGFGWTQTQNKNGKQYTTIRWERINGFIKELGFPPQVGEDDYIPESLFYMLGMKASNKTAQDFQKWLAVEVIPSIRKTGSYQNNNNKSINEFKGQITTFITDLFQEKLSEVEQYYKIKSQSKTDISTYIKKRLGILRADDEYEQVKARVFLLLGISKWEDLDVESYKSILPIIDESIRIIKLDRPSQVSMFD</sequence>
<gene>
    <name evidence="2" type="ORF">ACJDTP_21825</name>
</gene>
<dbReference type="SMART" id="SM01040">
    <property type="entry name" value="Bro-N"/>
    <property type="match status" value="1"/>
</dbReference>
<dbReference type="PROSITE" id="PS51750">
    <property type="entry name" value="BRO_N"/>
    <property type="match status" value="1"/>
</dbReference>
<reference evidence="2 3" key="1">
    <citation type="submission" date="2024-11" db="EMBL/GenBank/DDBJ databases">
        <authorList>
            <person name="Heng Y.C."/>
            <person name="Lim A.C.H."/>
            <person name="Lee J.K.Y."/>
            <person name="Kittelmann S."/>
        </authorList>
    </citation>
    <scope>NUCLEOTIDE SEQUENCE [LARGE SCALE GENOMIC DNA]</scope>
    <source>
        <strain evidence="2 3">WILCCON 0112</strain>
    </source>
</reference>